<dbReference type="Gene3D" id="3.40.50.300">
    <property type="entry name" value="P-loop containing nucleotide triphosphate hydrolases"/>
    <property type="match status" value="1"/>
</dbReference>
<keyword evidence="2" id="KW-0378">Hydrolase</keyword>
<dbReference type="InterPro" id="IPR027417">
    <property type="entry name" value="P-loop_NTPase"/>
</dbReference>
<keyword evidence="1" id="KW-0547">Nucleotide-binding</keyword>
<dbReference type="EMBL" id="BLIP01000005">
    <property type="protein sequence ID" value="GFE27602.1"/>
    <property type="molecule type" value="Genomic_DNA"/>
</dbReference>
<dbReference type="SUPFAM" id="SSF52540">
    <property type="entry name" value="P-loop containing nucleoside triphosphate hydrolases"/>
    <property type="match status" value="1"/>
</dbReference>
<dbReference type="GO" id="GO:0004386">
    <property type="term" value="F:helicase activity"/>
    <property type="evidence" value="ECO:0007669"/>
    <property type="project" value="UniProtKB-KW"/>
</dbReference>
<reference evidence="7 9" key="1">
    <citation type="submission" date="2019-12" db="EMBL/GenBank/DDBJ databases">
        <title>Whole genome shotgun sequence of Streptomyces libani subsp. libani NBRC 13452.</title>
        <authorList>
            <person name="Ichikawa N."/>
            <person name="Kimura A."/>
            <person name="Kitahashi Y."/>
            <person name="Komaki H."/>
            <person name="Tamura T."/>
        </authorList>
    </citation>
    <scope>NUCLEOTIDE SEQUENCE [LARGE SCALE GENOMIC DNA]</scope>
    <source>
        <strain evidence="7 9">NBRC 13452</strain>
    </source>
</reference>
<proteinExistence type="predicted"/>
<keyword evidence="10" id="KW-1185">Reference proteome</keyword>
<keyword evidence="4" id="KW-0067">ATP-binding</keyword>
<evidence type="ECO:0000313" key="8">
    <source>
        <dbReference type="EMBL" id="WAT94459.1"/>
    </source>
</evidence>
<evidence type="ECO:0000313" key="7">
    <source>
        <dbReference type="EMBL" id="GFE27602.1"/>
    </source>
</evidence>
<evidence type="ECO:0000313" key="9">
    <source>
        <dbReference type="Proteomes" id="UP000429552"/>
    </source>
</evidence>
<dbReference type="Pfam" id="PF22590">
    <property type="entry name" value="Cas3-like_C_2"/>
    <property type="match status" value="1"/>
</dbReference>
<dbReference type="InterPro" id="IPR006474">
    <property type="entry name" value="Helicase_Cas3_CRISPR-ass_core"/>
</dbReference>
<sequence>MRLFTQRLRVATPHQLLSGAIAGPSYSSVLLEQANSLFILDELHAYEPDTFGRLLAAMRLWEQLGSRFAVLSATLAGVMTRLIQESVEHPVTVHRAPHGTSPVRHRLVLDETPVTAAASIERLRSWLREGHSVLVVVNTVAGAQNLFEQLADDARAALPGDPYAALLLHSRFKNGDRDAIEKVLLKRHPERRPGENPRRGGLVVATQAVEVSLQLDFDRGAVESAPIEAVAQRAGRVNRRGLHPDGPVGFRVHRTEGHLPYEAGAVDAAWSALTTLTDQGATDLSEQDIDQLLDHAYATEWGKRWEEEARRHRDEFTTRFLTFTDPFHDRSEFARELSEKFDSVEVLHRDDTDEYRKLTRGKNGDSLLAARLLIPLRYRQLTMYQTEFDRNLQMRLIDGEYDSTLGLRPRAERETIL</sequence>
<evidence type="ECO:0000256" key="1">
    <source>
        <dbReference type="ARBA" id="ARBA00022741"/>
    </source>
</evidence>
<evidence type="ECO:0000256" key="4">
    <source>
        <dbReference type="ARBA" id="ARBA00022840"/>
    </source>
</evidence>
<dbReference type="GO" id="GO:0005524">
    <property type="term" value="F:ATP binding"/>
    <property type="evidence" value="ECO:0007669"/>
    <property type="project" value="UniProtKB-KW"/>
</dbReference>
<organism evidence="7 9">
    <name type="scientific">Streptomyces nigrescens</name>
    <dbReference type="NCBI Taxonomy" id="1920"/>
    <lineage>
        <taxon>Bacteria</taxon>
        <taxon>Bacillati</taxon>
        <taxon>Actinomycetota</taxon>
        <taxon>Actinomycetes</taxon>
        <taxon>Kitasatosporales</taxon>
        <taxon>Streptomycetaceae</taxon>
        <taxon>Streptomyces</taxon>
    </lineage>
</organism>
<gene>
    <name evidence="8" type="primary">cas3</name>
    <name evidence="7" type="ORF">Sliba_80550</name>
    <name evidence="8" type="ORF">STRLI_000071</name>
</gene>
<evidence type="ECO:0000256" key="5">
    <source>
        <dbReference type="ARBA" id="ARBA00023118"/>
    </source>
</evidence>
<dbReference type="GO" id="GO:0016787">
    <property type="term" value="F:hydrolase activity"/>
    <property type="evidence" value="ECO:0007669"/>
    <property type="project" value="UniProtKB-KW"/>
</dbReference>
<dbReference type="RefSeq" id="WP_229838741.1">
    <property type="nucleotide sequence ID" value="NZ_BLIP01000005.1"/>
</dbReference>
<name>A0A640TXK6_STRNI</name>
<dbReference type="AlphaFoldDB" id="A0A640TXK6"/>
<evidence type="ECO:0000256" key="3">
    <source>
        <dbReference type="ARBA" id="ARBA00022806"/>
    </source>
</evidence>
<dbReference type="EMBL" id="CP114202">
    <property type="protein sequence ID" value="WAT94459.1"/>
    <property type="molecule type" value="Genomic_DNA"/>
</dbReference>
<evidence type="ECO:0000256" key="2">
    <source>
        <dbReference type="ARBA" id="ARBA00022801"/>
    </source>
</evidence>
<evidence type="ECO:0000259" key="6">
    <source>
        <dbReference type="Pfam" id="PF22590"/>
    </source>
</evidence>
<dbReference type="GO" id="GO:0051607">
    <property type="term" value="P:defense response to virus"/>
    <property type="evidence" value="ECO:0007669"/>
    <property type="project" value="UniProtKB-KW"/>
</dbReference>
<reference evidence="8 10" key="2">
    <citation type="submission" date="2022-12" db="EMBL/GenBank/DDBJ databases">
        <authorList>
            <person name="Ruckert C."/>
            <person name="Busche T."/>
            <person name="Kalinowski J."/>
            <person name="Wittmann C."/>
        </authorList>
    </citation>
    <scope>NUCLEOTIDE SEQUENCE [LARGE SCALE GENOMIC DNA]</scope>
    <source>
        <strain evidence="8 10">DSM 40555</strain>
    </source>
</reference>
<dbReference type="InterPro" id="IPR054712">
    <property type="entry name" value="Cas3-like_dom"/>
</dbReference>
<protein>
    <submittedName>
        <fullName evidence="8">CRISPR-associated helicase Cas3</fullName>
    </submittedName>
</protein>
<feature type="domain" description="CRISPR-associated nuclease/helicase Cas3" evidence="6">
    <location>
        <begin position="130"/>
        <end position="240"/>
    </location>
</feature>
<keyword evidence="5" id="KW-0051">Antiviral defense</keyword>
<dbReference type="Proteomes" id="UP001210609">
    <property type="component" value="Chromosome"/>
</dbReference>
<keyword evidence="3" id="KW-0347">Helicase</keyword>
<evidence type="ECO:0000313" key="10">
    <source>
        <dbReference type="Proteomes" id="UP001210609"/>
    </source>
</evidence>
<dbReference type="NCBIfam" id="TIGR01587">
    <property type="entry name" value="cas3_core"/>
    <property type="match status" value="1"/>
</dbReference>
<accession>A0A640TXK6</accession>
<dbReference type="Proteomes" id="UP000429552">
    <property type="component" value="Unassembled WGS sequence"/>
</dbReference>